<dbReference type="Pfam" id="PF11367">
    <property type="entry name" value="Tail_completion_gp17"/>
    <property type="match status" value="1"/>
</dbReference>
<sequence>MIGGYELQVAVRRALSESAALTDWTVVDGPTANETAPYISIGPDLILEAGGKAAALRRHRFTVTLWARGSAVSPVKAAMAAAESAVLGLSADLGLARVVALRFLRGFTRRAPNDGMLRGELEFEALLEPTEAIN</sequence>
<gene>
    <name evidence="1" type="ORF">KCG44_00255</name>
</gene>
<keyword evidence="2" id="KW-1185">Reference proteome</keyword>
<reference evidence="1 2" key="1">
    <citation type="submission" date="2021-04" db="EMBL/GenBank/DDBJ databases">
        <authorList>
            <person name="Pira H."/>
            <person name="Risdian C."/>
            <person name="Wink J."/>
        </authorList>
    </citation>
    <scope>NUCLEOTIDE SEQUENCE [LARGE SCALE GENOMIC DNA]</scope>
    <source>
        <strain evidence="1 2">WHA3</strain>
    </source>
</reference>
<dbReference type="Proteomes" id="UP000722336">
    <property type="component" value="Unassembled WGS sequence"/>
</dbReference>
<dbReference type="EMBL" id="JAGSPA010000001">
    <property type="protein sequence ID" value="MBV7255206.1"/>
    <property type="molecule type" value="Genomic_DNA"/>
</dbReference>
<accession>A0ABS6SB98</accession>
<evidence type="ECO:0000313" key="1">
    <source>
        <dbReference type="EMBL" id="MBV7255206.1"/>
    </source>
</evidence>
<proteinExistence type="predicted"/>
<organism evidence="1 2">
    <name type="scientific">Pacificimonas pallii</name>
    <dbReference type="NCBI Taxonomy" id="2827236"/>
    <lineage>
        <taxon>Bacteria</taxon>
        <taxon>Pseudomonadati</taxon>
        <taxon>Pseudomonadota</taxon>
        <taxon>Alphaproteobacteria</taxon>
        <taxon>Sphingomonadales</taxon>
        <taxon>Sphingosinicellaceae</taxon>
        <taxon>Pacificimonas</taxon>
    </lineage>
</organism>
<protein>
    <submittedName>
        <fullName evidence="1">DUF3168 domain-containing protein</fullName>
    </submittedName>
</protein>
<dbReference type="RefSeq" id="WP_218443476.1">
    <property type="nucleotide sequence ID" value="NZ_JAGSPA010000001.1"/>
</dbReference>
<comment type="caution">
    <text evidence="1">The sequence shown here is derived from an EMBL/GenBank/DDBJ whole genome shotgun (WGS) entry which is preliminary data.</text>
</comment>
<name>A0ABS6SB98_9SPHN</name>
<evidence type="ECO:0000313" key="2">
    <source>
        <dbReference type="Proteomes" id="UP000722336"/>
    </source>
</evidence>
<dbReference type="InterPro" id="IPR021508">
    <property type="entry name" value="Gp17-like"/>
</dbReference>